<dbReference type="InterPro" id="IPR024412">
    <property type="entry name" value="Lsr2_dim_dom"/>
</dbReference>
<dbReference type="EMBL" id="FRCS01000025">
    <property type="protein sequence ID" value="SHN47548.1"/>
    <property type="molecule type" value="Genomic_DNA"/>
</dbReference>
<dbReference type="OrthoDB" id="4113332at2"/>
<feature type="domain" description="Lsr2 DNA-binding" evidence="4">
    <location>
        <begin position="76"/>
        <end position="109"/>
    </location>
</feature>
<evidence type="ECO:0000256" key="2">
    <source>
        <dbReference type="SAM" id="MobiDB-lite"/>
    </source>
</evidence>
<dbReference type="GO" id="GO:0016746">
    <property type="term" value="F:acyltransferase activity"/>
    <property type="evidence" value="ECO:0007669"/>
    <property type="project" value="InterPro"/>
</dbReference>
<dbReference type="RefSeq" id="WP_073265519.1">
    <property type="nucleotide sequence ID" value="NZ_FRCS01000025.1"/>
</dbReference>
<evidence type="ECO:0000313" key="5">
    <source>
        <dbReference type="EMBL" id="SHN47548.1"/>
    </source>
</evidence>
<dbReference type="Pfam" id="PF11774">
    <property type="entry name" value="Lsr2"/>
    <property type="match status" value="1"/>
</dbReference>
<feature type="compositionally biased region" description="Polar residues" evidence="2">
    <location>
        <begin position="70"/>
        <end position="82"/>
    </location>
</feature>
<reference evidence="5 6" key="1">
    <citation type="submission" date="2016-11" db="EMBL/GenBank/DDBJ databases">
        <authorList>
            <person name="Jaros S."/>
            <person name="Januszkiewicz K."/>
            <person name="Wedrychowicz H."/>
        </authorList>
    </citation>
    <scope>NUCLEOTIDE SEQUENCE [LARGE SCALE GENOMIC DNA]</scope>
    <source>
        <strain evidence="5 6">DSM 46144</strain>
    </source>
</reference>
<feature type="region of interest" description="Disordered" evidence="2">
    <location>
        <begin position="54"/>
        <end position="112"/>
    </location>
</feature>
<keyword evidence="6" id="KW-1185">Reference proteome</keyword>
<dbReference type="AlphaFoldDB" id="A0A1M7RN75"/>
<evidence type="ECO:0000256" key="1">
    <source>
        <dbReference type="ARBA" id="ARBA00023125"/>
    </source>
</evidence>
<dbReference type="GO" id="GO:0003677">
    <property type="term" value="F:DNA binding"/>
    <property type="evidence" value="ECO:0007669"/>
    <property type="project" value="UniProtKB-KW"/>
</dbReference>
<keyword evidence="1" id="KW-0238">DNA-binding</keyword>
<gene>
    <name evidence="5" type="ORF">SAMN05443668_1258</name>
</gene>
<evidence type="ECO:0000313" key="6">
    <source>
        <dbReference type="Proteomes" id="UP000184440"/>
    </source>
</evidence>
<name>A0A1M7RN75_9ACTN</name>
<feature type="domain" description="Lsr2 dimerization" evidence="3">
    <location>
        <begin position="1"/>
        <end position="58"/>
    </location>
</feature>
<dbReference type="InterPro" id="IPR055370">
    <property type="entry name" value="Lsr2_DNA-bd"/>
</dbReference>
<dbReference type="Gene3D" id="4.10.320.10">
    <property type="entry name" value="E3-binding domain"/>
    <property type="match status" value="1"/>
</dbReference>
<evidence type="ECO:0000259" key="4">
    <source>
        <dbReference type="Pfam" id="PF23359"/>
    </source>
</evidence>
<sequence length="112" mass="12294">MARKVQVMLVDDLDGGTAEETVSFAIDGTSYEIDLSGDNAAALRETIGKYVQAARKAGRGGTRTNRRPAATTQRSGREQNQAIREWAKSKGLQVSDRGRIPQEVIDQYNSEH</sequence>
<dbReference type="Pfam" id="PF23359">
    <property type="entry name" value="Lsr2_DNA-bd"/>
    <property type="match status" value="1"/>
</dbReference>
<dbReference type="STRING" id="134849.SAMN05443668_1258"/>
<dbReference type="Gene3D" id="3.30.60.230">
    <property type="entry name" value="Lsr2, dimerization domain"/>
    <property type="match status" value="1"/>
</dbReference>
<evidence type="ECO:0000259" key="3">
    <source>
        <dbReference type="Pfam" id="PF11774"/>
    </source>
</evidence>
<accession>A0A1M7RN75</accession>
<protein>
    <submittedName>
        <fullName evidence="5">Lsr2 protein</fullName>
    </submittedName>
</protein>
<dbReference type="InterPro" id="IPR036625">
    <property type="entry name" value="E3-bd_dom_sf"/>
</dbReference>
<dbReference type="Proteomes" id="UP000184440">
    <property type="component" value="Unassembled WGS sequence"/>
</dbReference>
<organism evidence="5 6">
    <name type="scientific">Cryptosporangium aurantiacum</name>
    <dbReference type="NCBI Taxonomy" id="134849"/>
    <lineage>
        <taxon>Bacteria</taxon>
        <taxon>Bacillati</taxon>
        <taxon>Actinomycetota</taxon>
        <taxon>Actinomycetes</taxon>
        <taxon>Cryptosporangiales</taxon>
        <taxon>Cryptosporangiaceae</taxon>
        <taxon>Cryptosporangium</taxon>
    </lineage>
</organism>
<dbReference type="InterPro" id="IPR042261">
    <property type="entry name" value="Lsr2-like_dimerization"/>
</dbReference>
<proteinExistence type="predicted"/>